<organism evidence="2 3">
    <name type="scientific">Nonomuraea insulae</name>
    <dbReference type="NCBI Taxonomy" id="1616787"/>
    <lineage>
        <taxon>Bacteria</taxon>
        <taxon>Bacillati</taxon>
        <taxon>Actinomycetota</taxon>
        <taxon>Actinomycetes</taxon>
        <taxon>Streptosporangiales</taxon>
        <taxon>Streptosporangiaceae</taxon>
        <taxon>Nonomuraea</taxon>
    </lineage>
</organism>
<accession>A0ABW1CU91</accession>
<gene>
    <name evidence="2" type="ORF">ACFPZ3_28815</name>
</gene>
<evidence type="ECO:0000313" key="3">
    <source>
        <dbReference type="Proteomes" id="UP001596058"/>
    </source>
</evidence>
<dbReference type="Proteomes" id="UP001596058">
    <property type="component" value="Unassembled WGS sequence"/>
</dbReference>
<dbReference type="PANTHER" id="PTHR43798">
    <property type="entry name" value="MONOACYLGLYCEROL LIPASE"/>
    <property type="match status" value="1"/>
</dbReference>
<dbReference type="EMBL" id="JBHSPA010000031">
    <property type="protein sequence ID" value="MFC5827883.1"/>
    <property type="molecule type" value="Genomic_DNA"/>
</dbReference>
<dbReference type="PANTHER" id="PTHR43798:SF33">
    <property type="entry name" value="HYDROLASE, PUTATIVE (AFU_ORTHOLOGUE AFUA_2G14860)-RELATED"/>
    <property type="match status" value="1"/>
</dbReference>
<evidence type="ECO:0000313" key="2">
    <source>
        <dbReference type="EMBL" id="MFC5827883.1"/>
    </source>
</evidence>
<reference evidence="3" key="1">
    <citation type="journal article" date="2019" name="Int. J. Syst. Evol. Microbiol.">
        <title>The Global Catalogue of Microorganisms (GCM) 10K type strain sequencing project: providing services to taxonomists for standard genome sequencing and annotation.</title>
        <authorList>
            <consortium name="The Broad Institute Genomics Platform"/>
            <consortium name="The Broad Institute Genome Sequencing Center for Infectious Disease"/>
            <person name="Wu L."/>
            <person name="Ma J."/>
        </authorList>
    </citation>
    <scope>NUCLEOTIDE SEQUENCE [LARGE SCALE GENOMIC DNA]</scope>
    <source>
        <strain evidence="3">CCUG 53903</strain>
    </source>
</reference>
<dbReference type="InterPro" id="IPR000073">
    <property type="entry name" value="AB_hydrolase_1"/>
</dbReference>
<name>A0ABW1CU91_9ACTN</name>
<sequence length="301" mass="31469">MTTRFTSYDGTELAYETLGQGPPLLLVPGGPRASVYLENLGGLDATRTLIRYDARGTGESAVPRDPATYAYPSLADDVEALRAELGEERIDLLAHSSGTVVALAYAAARPERVARLVLVGPGPDLFGAGGEDIPDILAKRSDAPWFEEVSAAAGELVTLGPGADPERVFDVLSRYTPAGYGEWDERQREHAAAQLKGFSLTAWSGFWAAGTGPEAVLGRLSEVSGRVLVVTGERDGLTGVAVGDVAASYFPDARHITLGGAGHFPWVDQPERFASAVEGFLTGGQPAEPPVGSNASTSVSG</sequence>
<dbReference type="SUPFAM" id="SSF53474">
    <property type="entry name" value="alpha/beta-Hydrolases"/>
    <property type="match status" value="1"/>
</dbReference>
<dbReference type="InterPro" id="IPR050266">
    <property type="entry name" value="AB_hydrolase_sf"/>
</dbReference>
<evidence type="ECO:0000259" key="1">
    <source>
        <dbReference type="Pfam" id="PF00561"/>
    </source>
</evidence>
<comment type="caution">
    <text evidence="2">The sequence shown here is derived from an EMBL/GenBank/DDBJ whole genome shotgun (WGS) entry which is preliminary data.</text>
</comment>
<dbReference type="InterPro" id="IPR029058">
    <property type="entry name" value="AB_hydrolase_fold"/>
</dbReference>
<dbReference type="Pfam" id="PF00561">
    <property type="entry name" value="Abhydrolase_1"/>
    <property type="match status" value="1"/>
</dbReference>
<keyword evidence="2" id="KW-0378">Hydrolase</keyword>
<keyword evidence="3" id="KW-1185">Reference proteome</keyword>
<dbReference type="RefSeq" id="WP_379517383.1">
    <property type="nucleotide sequence ID" value="NZ_JBHSPA010000031.1"/>
</dbReference>
<feature type="domain" description="AB hydrolase-1" evidence="1">
    <location>
        <begin position="22"/>
        <end position="265"/>
    </location>
</feature>
<dbReference type="Gene3D" id="3.40.50.1820">
    <property type="entry name" value="alpha/beta hydrolase"/>
    <property type="match status" value="1"/>
</dbReference>
<protein>
    <submittedName>
        <fullName evidence="2">Alpha/beta fold hydrolase</fullName>
    </submittedName>
</protein>
<dbReference type="GO" id="GO:0016787">
    <property type="term" value="F:hydrolase activity"/>
    <property type="evidence" value="ECO:0007669"/>
    <property type="project" value="UniProtKB-KW"/>
</dbReference>
<proteinExistence type="predicted"/>